<gene>
    <name evidence="2" type="ORF">G3569_10840</name>
</gene>
<organism evidence="2 3">
    <name type="scientific">Fodinibius halophilus</name>
    <dbReference type="NCBI Taxonomy" id="1736908"/>
    <lineage>
        <taxon>Bacteria</taxon>
        <taxon>Pseudomonadati</taxon>
        <taxon>Balneolota</taxon>
        <taxon>Balneolia</taxon>
        <taxon>Balneolales</taxon>
        <taxon>Balneolaceae</taxon>
        <taxon>Fodinibius</taxon>
    </lineage>
</organism>
<feature type="transmembrane region" description="Helical" evidence="1">
    <location>
        <begin position="63"/>
        <end position="81"/>
    </location>
</feature>
<dbReference type="RefSeq" id="WP_165269017.1">
    <property type="nucleotide sequence ID" value="NZ_JAALLS010000013.1"/>
</dbReference>
<dbReference type="Pfam" id="PF04307">
    <property type="entry name" value="YdjM"/>
    <property type="match status" value="1"/>
</dbReference>
<evidence type="ECO:0000313" key="3">
    <source>
        <dbReference type="Proteomes" id="UP000479132"/>
    </source>
</evidence>
<comment type="caution">
    <text evidence="2">The sequence shown here is derived from an EMBL/GenBank/DDBJ whole genome shotgun (WGS) entry which is preliminary data.</text>
</comment>
<accession>A0A6M1T6C8</accession>
<dbReference type="PANTHER" id="PTHR40031:SF1">
    <property type="entry name" value="MEMBRANE-BOUND METAL-DEPENDENT HYDROLASE"/>
    <property type="match status" value="1"/>
</dbReference>
<proteinExistence type="predicted"/>
<dbReference type="EMBL" id="JAALLS010000013">
    <property type="protein sequence ID" value="NGP88855.1"/>
    <property type="molecule type" value="Genomic_DNA"/>
</dbReference>
<dbReference type="InterPro" id="IPR053170">
    <property type="entry name" value="Transcription_regulator"/>
</dbReference>
<keyword evidence="3" id="KW-1185">Reference proteome</keyword>
<keyword evidence="1" id="KW-0812">Transmembrane</keyword>
<reference evidence="2 3" key="1">
    <citation type="submission" date="2020-02" db="EMBL/GenBank/DDBJ databases">
        <title>Aliifodinibius halophilus 2W32, complete genome.</title>
        <authorList>
            <person name="Li Y."/>
            <person name="Wu S."/>
        </authorList>
    </citation>
    <scope>NUCLEOTIDE SEQUENCE [LARGE SCALE GENOMIC DNA]</scope>
    <source>
        <strain evidence="2 3">2W32</strain>
    </source>
</reference>
<dbReference type="AlphaFoldDB" id="A0A6M1T6C8"/>
<name>A0A6M1T6C8_9BACT</name>
<feature type="transmembrane region" description="Helical" evidence="1">
    <location>
        <begin position="90"/>
        <end position="111"/>
    </location>
</feature>
<dbReference type="GO" id="GO:0016787">
    <property type="term" value="F:hydrolase activity"/>
    <property type="evidence" value="ECO:0007669"/>
    <property type="project" value="UniProtKB-KW"/>
</dbReference>
<evidence type="ECO:0000313" key="2">
    <source>
        <dbReference type="EMBL" id="NGP88855.1"/>
    </source>
</evidence>
<keyword evidence="1" id="KW-1133">Transmembrane helix</keyword>
<keyword evidence="1" id="KW-0472">Membrane</keyword>
<feature type="transmembrane region" description="Helical" evidence="1">
    <location>
        <begin position="155"/>
        <end position="171"/>
    </location>
</feature>
<protein>
    <submittedName>
        <fullName evidence="2">Metal-dependent hydrolase</fullName>
    </submittedName>
</protein>
<keyword evidence="2" id="KW-0378">Hydrolase</keyword>
<dbReference type="Proteomes" id="UP000479132">
    <property type="component" value="Unassembled WGS sequence"/>
</dbReference>
<feature type="transmembrane region" description="Helical" evidence="1">
    <location>
        <begin position="123"/>
        <end position="148"/>
    </location>
</feature>
<feature type="transmembrane region" description="Helical" evidence="1">
    <location>
        <begin position="25"/>
        <end position="43"/>
    </location>
</feature>
<dbReference type="InterPro" id="IPR007404">
    <property type="entry name" value="YdjM-like"/>
</dbReference>
<evidence type="ECO:0000256" key="1">
    <source>
        <dbReference type="SAM" id="Phobius"/>
    </source>
</evidence>
<dbReference type="PANTHER" id="PTHR40031">
    <property type="entry name" value="HYPOTHETICAL MEMBRANE SPANNING PROTEIN"/>
    <property type="match status" value="1"/>
</dbReference>
<sequence length="333" mass="37907">MDPVTHGLIGASATQSISSKKEHRYAAISGLLAAMLADLDILISDSSDPLLNIELHRQFSHSIIFIPFGALITAGLLWWFMRDKLPFKRLYLFSLLGYATSGITDSLTSYGTKLLWPFLDERFSWNIISVFDPLFSIGVLTAVGLAFYYRNRKSAQLAWAWIFIYLLFGMLQHERGQSIAQELSSKRNHKIERLVVKPTIANTLLWSIRYEANDTLYADGVHLMPFTKATIYEGNAAPMLDWQEKYDSYRGTTLYKDIKRFNTLSDGYLIQHPRHSNIIGDGRYALLPTAINPLWGIEVDTTNTAEHTPFKTFRNPTPKVRTTFIDMLLGRSL</sequence>